<protein>
    <submittedName>
        <fullName evidence="2">Translation initiation factor eIF-2B subunit epsilon</fullName>
    </submittedName>
</protein>
<dbReference type="AlphaFoldDB" id="A0A2V0PMJ8"/>
<dbReference type="SUPFAM" id="SSF53448">
    <property type="entry name" value="Nucleotide-diphospho-sugar transferases"/>
    <property type="match status" value="1"/>
</dbReference>
<dbReference type="PANTHER" id="PTHR45887:SF1">
    <property type="entry name" value="TRANSLATION INITIATION FACTOR EIF-2B SUBUNIT EPSILON"/>
    <property type="match status" value="1"/>
</dbReference>
<evidence type="ECO:0000313" key="3">
    <source>
        <dbReference type="Proteomes" id="UP000247498"/>
    </source>
</evidence>
<keyword evidence="2" id="KW-0648">Protein biosynthesis</keyword>
<accession>A0A2V0PMJ8</accession>
<dbReference type="InterPro" id="IPR029044">
    <property type="entry name" value="Nucleotide-diphossugar_trans"/>
</dbReference>
<reference evidence="2 3" key="1">
    <citation type="journal article" date="2018" name="Sci. Rep.">
        <title>Raphidocelis subcapitata (=Pseudokirchneriella subcapitata) provides an insight into genome evolution and environmental adaptations in the Sphaeropleales.</title>
        <authorList>
            <person name="Suzuki S."/>
            <person name="Yamaguchi H."/>
            <person name="Nakajima N."/>
            <person name="Kawachi M."/>
        </authorList>
    </citation>
    <scope>NUCLEOTIDE SEQUENCE [LARGE SCALE GENOMIC DNA]</scope>
    <source>
        <strain evidence="2 3">NIES-35</strain>
    </source>
</reference>
<evidence type="ECO:0000259" key="1">
    <source>
        <dbReference type="Pfam" id="PF00483"/>
    </source>
</evidence>
<dbReference type="Proteomes" id="UP000247498">
    <property type="component" value="Unassembled WGS sequence"/>
</dbReference>
<dbReference type="Gene3D" id="3.90.550.10">
    <property type="entry name" value="Spore Coat Polysaccharide Biosynthesis Protein SpsA, Chain A"/>
    <property type="match status" value="1"/>
</dbReference>
<dbReference type="CDD" id="cd04197">
    <property type="entry name" value="eIF-2B_epsilon_N"/>
    <property type="match status" value="1"/>
</dbReference>
<dbReference type="STRING" id="307507.A0A2V0PMJ8"/>
<proteinExistence type="predicted"/>
<comment type="caution">
    <text evidence="2">The sequence shown here is derived from an EMBL/GenBank/DDBJ whole genome shotgun (WGS) entry which is preliminary data.</text>
</comment>
<dbReference type="EMBL" id="BDRX01000211">
    <property type="protein sequence ID" value="GBG00313.1"/>
    <property type="molecule type" value="Genomic_DNA"/>
</dbReference>
<dbReference type="PANTHER" id="PTHR45887">
    <property type="entry name" value="TRANSLATION INITIATION FACTOR EIF-2B SUBUNIT EPSILON"/>
    <property type="match status" value="1"/>
</dbReference>
<dbReference type="InterPro" id="IPR035543">
    <property type="entry name" value="eIF-2B_epsilon_N"/>
</dbReference>
<feature type="domain" description="Nucleotidyl transferase" evidence="1">
    <location>
        <begin position="17"/>
        <end position="151"/>
    </location>
</feature>
<dbReference type="InterPro" id="IPR005835">
    <property type="entry name" value="NTP_transferase_dom"/>
</dbReference>
<keyword evidence="3" id="KW-1185">Reference proteome</keyword>
<dbReference type="InterPro" id="IPR051956">
    <property type="entry name" value="eIF2B_epsilon"/>
</dbReference>
<dbReference type="GO" id="GO:0005851">
    <property type="term" value="C:eukaryotic translation initiation factor 2B complex"/>
    <property type="evidence" value="ECO:0007669"/>
    <property type="project" value="TreeGrafter"/>
</dbReference>
<dbReference type="GO" id="GO:0005085">
    <property type="term" value="F:guanyl-nucleotide exchange factor activity"/>
    <property type="evidence" value="ECO:0007669"/>
    <property type="project" value="TreeGrafter"/>
</dbReference>
<name>A0A2V0PMJ8_9CHLO</name>
<dbReference type="Pfam" id="PF00483">
    <property type="entry name" value="NTP_transferase"/>
    <property type="match status" value="1"/>
</dbReference>
<dbReference type="OrthoDB" id="424572at2759"/>
<dbReference type="GO" id="GO:0031369">
    <property type="term" value="F:translation initiation factor binding"/>
    <property type="evidence" value="ECO:0007669"/>
    <property type="project" value="TreeGrafter"/>
</dbReference>
<gene>
    <name evidence="2" type="ORF">Rsub_13021</name>
</gene>
<dbReference type="InParanoid" id="A0A2V0PMJ8"/>
<organism evidence="2 3">
    <name type="scientific">Raphidocelis subcapitata</name>
    <dbReference type="NCBI Taxonomy" id="307507"/>
    <lineage>
        <taxon>Eukaryota</taxon>
        <taxon>Viridiplantae</taxon>
        <taxon>Chlorophyta</taxon>
        <taxon>core chlorophytes</taxon>
        <taxon>Chlorophyceae</taxon>
        <taxon>CS clade</taxon>
        <taxon>Sphaeropleales</taxon>
        <taxon>Selenastraceae</taxon>
        <taxon>Raphidocelis</taxon>
    </lineage>
</organism>
<sequence>MAPPKEKLEPTKQTLTAVLLADSFTQRFRPITVERPKVLLPLVNTPLIEYTLEWLALNKVEEIFVFCCAHADQIKKYLADSKWLRQRSPRIITVVARNCLSAGEALRALDQKDIIKGDFVLVSGDTVSNVDLGPALAAHRARRERDKNAIMTMASTSLGPVGAL</sequence>
<dbReference type="GO" id="GO:0003743">
    <property type="term" value="F:translation initiation factor activity"/>
    <property type="evidence" value="ECO:0007669"/>
    <property type="project" value="UniProtKB-KW"/>
</dbReference>
<keyword evidence="2" id="KW-0396">Initiation factor</keyword>
<evidence type="ECO:0000313" key="2">
    <source>
        <dbReference type="EMBL" id="GBG00313.1"/>
    </source>
</evidence>